<dbReference type="InterPro" id="IPR001544">
    <property type="entry name" value="Aminotrans_IV"/>
</dbReference>
<keyword evidence="4" id="KW-0028">Amino-acid biosynthesis</keyword>
<dbReference type="InterPro" id="IPR033939">
    <property type="entry name" value="BCAT_family"/>
</dbReference>
<dbReference type="InterPro" id="IPR043131">
    <property type="entry name" value="BCAT-like_N"/>
</dbReference>
<dbReference type="SUPFAM" id="SSF56752">
    <property type="entry name" value="D-aminoacid aminotransferase-like PLP-dependent enzymes"/>
    <property type="match status" value="1"/>
</dbReference>
<sequence>MRWSQRYKTMKISLNPHAKDAATRDALVAEGGFGKYYTDHMVVCEWSETEGWGEPELKAYGPISLDPATAVLHYGQEIFEGLKAYRQPDGSIALFRPDANAKRFAKSAARLALPEMPEALFIETVNALVSQDGGWVPNKIGEALYIRPFMIATEVGLGVRPSNKATYLIIATPAGAYFDPSKAVSVWISTEYVRAAQGGTGEAKCGGNYAASLVAQKAAAKEGCDQVVWIDAKERKWVEEMGGMNLYFVKGSGADATVVTPKLTGTLLPGITRDSILSVAKDLGYKTEEVMLSIDDWRDGVASGEITEIFACGTAAVVSPVGQAKSAMGTWVTGDGQPGKITMQIRNALLAIQHGTAPDTHHWMSAVK</sequence>
<dbReference type="PIRSF" id="PIRSF006468">
    <property type="entry name" value="BCAT1"/>
    <property type="match status" value="1"/>
</dbReference>
<evidence type="ECO:0000256" key="7">
    <source>
        <dbReference type="ARBA" id="ARBA00023304"/>
    </source>
</evidence>
<dbReference type="InterPro" id="IPR018300">
    <property type="entry name" value="Aminotrans_IV_CS"/>
</dbReference>
<comment type="similarity">
    <text evidence="2">Belongs to the class-IV pyridoxal-phosphate-dependent aminotransferase family.</text>
</comment>
<evidence type="ECO:0000256" key="4">
    <source>
        <dbReference type="ARBA" id="ARBA00022605"/>
    </source>
</evidence>
<dbReference type="Gene3D" id="3.20.10.10">
    <property type="entry name" value="D-amino Acid Aminotransferase, subunit A, domain 2"/>
    <property type="match status" value="1"/>
</dbReference>
<dbReference type="NCBIfam" id="NF009897">
    <property type="entry name" value="PRK13357.1"/>
    <property type="match status" value="1"/>
</dbReference>
<evidence type="ECO:0000256" key="6">
    <source>
        <dbReference type="ARBA" id="ARBA00022898"/>
    </source>
</evidence>
<protein>
    <submittedName>
        <fullName evidence="8">Unannotated protein</fullName>
    </submittedName>
</protein>
<dbReference type="PROSITE" id="PS00770">
    <property type="entry name" value="AA_TRANSFER_CLASS_4"/>
    <property type="match status" value="1"/>
</dbReference>
<dbReference type="InterPro" id="IPR036038">
    <property type="entry name" value="Aminotransferase-like"/>
</dbReference>
<evidence type="ECO:0000256" key="3">
    <source>
        <dbReference type="ARBA" id="ARBA00022576"/>
    </source>
</evidence>
<evidence type="ECO:0000256" key="2">
    <source>
        <dbReference type="ARBA" id="ARBA00009320"/>
    </source>
</evidence>
<keyword evidence="6" id="KW-0663">Pyridoxal phosphate</keyword>
<dbReference type="Pfam" id="PF01063">
    <property type="entry name" value="Aminotran_4"/>
    <property type="match status" value="1"/>
</dbReference>
<dbReference type="CDD" id="cd01557">
    <property type="entry name" value="BCAT_beta_family"/>
    <property type="match status" value="1"/>
</dbReference>
<dbReference type="NCBIfam" id="TIGR01123">
    <property type="entry name" value="ilvE_II"/>
    <property type="match status" value="1"/>
</dbReference>
<dbReference type="PANTHER" id="PTHR11825">
    <property type="entry name" value="SUBGROUP IIII AMINOTRANSFERASE"/>
    <property type="match status" value="1"/>
</dbReference>
<reference evidence="8" key="1">
    <citation type="submission" date="2020-05" db="EMBL/GenBank/DDBJ databases">
        <authorList>
            <person name="Chiriac C."/>
            <person name="Salcher M."/>
            <person name="Ghai R."/>
            <person name="Kavagutti S V."/>
        </authorList>
    </citation>
    <scope>NUCLEOTIDE SEQUENCE</scope>
</reference>
<proteinExistence type="inferred from homology"/>
<dbReference type="GO" id="GO:0008652">
    <property type="term" value="P:amino acid biosynthetic process"/>
    <property type="evidence" value="ECO:0007669"/>
    <property type="project" value="UniProtKB-KW"/>
</dbReference>
<organism evidence="8">
    <name type="scientific">freshwater metagenome</name>
    <dbReference type="NCBI Taxonomy" id="449393"/>
    <lineage>
        <taxon>unclassified sequences</taxon>
        <taxon>metagenomes</taxon>
        <taxon>ecological metagenomes</taxon>
    </lineage>
</organism>
<dbReference type="AlphaFoldDB" id="A0A6J6TTD9"/>
<keyword evidence="3" id="KW-0032">Aminotransferase</keyword>
<dbReference type="InterPro" id="IPR043132">
    <property type="entry name" value="BCAT-like_C"/>
</dbReference>
<dbReference type="Gene3D" id="3.30.470.10">
    <property type="match status" value="1"/>
</dbReference>
<evidence type="ECO:0000313" key="8">
    <source>
        <dbReference type="EMBL" id="CAB4750801.1"/>
    </source>
</evidence>
<dbReference type="GO" id="GO:0004084">
    <property type="term" value="F:branched-chain-amino-acid transaminase activity"/>
    <property type="evidence" value="ECO:0007669"/>
    <property type="project" value="InterPro"/>
</dbReference>
<accession>A0A6J6TTD9</accession>
<dbReference type="InterPro" id="IPR005786">
    <property type="entry name" value="B_amino_transII"/>
</dbReference>
<keyword evidence="5" id="KW-0808">Transferase</keyword>
<name>A0A6J6TTD9_9ZZZZ</name>
<evidence type="ECO:0000256" key="1">
    <source>
        <dbReference type="ARBA" id="ARBA00001933"/>
    </source>
</evidence>
<dbReference type="PANTHER" id="PTHR11825:SF44">
    <property type="entry name" value="BRANCHED-CHAIN-AMINO-ACID AMINOTRANSFERASE"/>
    <property type="match status" value="1"/>
</dbReference>
<dbReference type="EMBL" id="CAEZZF010000036">
    <property type="protein sequence ID" value="CAB4750801.1"/>
    <property type="molecule type" value="Genomic_DNA"/>
</dbReference>
<dbReference type="GO" id="GO:0009082">
    <property type="term" value="P:branched-chain amino acid biosynthetic process"/>
    <property type="evidence" value="ECO:0007669"/>
    <property type="project" value="UniProtKB-KW"/>
</dbReference>
<gene>
    <name evidence="8" type="ORF">UFOPK2837_00584</name>
</gene>
<keyword evidence="7" id="KW-0100">Branched-chain amino acid biosynthesis</keyword>
<evidence type="ECO:0000256" key="5">
    <source>
        <dbReference type="ARBA" id="ARBA00022679"/>
    </source>
</evidence>
<comment type="cofactor">
    <cofactor evidence="1">
        <name>pyridoxal 5'-phosphate</name>
        <dbReference type="ChEBI" id="CHEBI:597326"/>
    </cofactor>
</comment>